<proteinExistence type="predicted"/>
<dbReference type="AlphaFoldDB" id="A0A401U6G3"/>
<protein>
    <submittedName>
        <fullName evidence="1">Uncharacterized protein</fullName>
    </submittedName>
</protein>
<sequence length="136" mass="15681">MTKSFLIFLVLTLKFQAACSQMNGYYKSNDPGYFPTYLCLDTKDISTFCIIEVMGKQHPDNIYFEKGNYILNGDSIFFRINEAGFDSGSLIKVNYIKKGFLENEAIFLLNEKGERYLKLKGRKRFSSNAFCKECLP</sequence>
<comment type="caution">
    <text evidence="1">The sequence shown here is derived from an EMBL/GenBank/DDBJ whole genome shotgun (WGS) entry which is preliminary data.</text>
</comment>
<dbReference type="RefSeq" id="WP_127121076.1">
    <property type="nucleotide sequence ID" value="NZ_BHXQ01000001.1"/>
</dbReference>
<gene>
    <name evidence="1" type="ORF">SanaruYs_06570</name>
</gene>
<name>A0A401U6G3_9BACT</name>
<dbReference type="EMBL" id="BHXQ01000001">
    <property type="protein sequence ID" value="GCC50442.1"/>
    <property type="molecule type" value="Genomic_DNA"/>
</dbReference>
<organism evidence="1 2">
    <name type="scientific">Chryseotalea sanaruensis</name>
    <dbReference type="NCBI Taxonomy" id="2482724"/>
    <lineage>
        <taxon>Bacteria</taxon>
        <taxon>Pseudomonadati</taxon>
        <taxon>Bacteroidota</taxon>
        <taxon>Cytophagia</taxon>
        <taxon>Cytophagales</taxon>
        <taxon>Chryseotaleaceae</taxon>
        <taxon>Chryseotalea</taxon>
    </lineage>
</organism>
<reference evidence="1 2" key="1">
    <citation type="submission" date="2018-11" db="EMBL/GenBank/DDBJ databases">
        <title>Chryseotalea sanarue gen. nov., sp., nov., a member of the family Cytophagaceae, isolated from a brackish lake in Hamamatsu Japan.</title>
        <authorList>
            <person name="Maejima Y."/>
            <person name="Iino T."/>
            <person name="Muraguchi Y."/>
            <person name="Fukuda K."/>
            <person name="Ohkuma M."/>
            <person name="Moriuchi R."/>
            <person name="Dohra H."/>
            <person name="Kimbara K."/>
            <person name="Shintani M."/>
        </authorList>
    </citation>
    <scope>NUCLEOTIDE SEQUENCE [LARGE SCALE GENOMIC DNA]</scope>
    <source>
        <strain evidence="1 2">Ys</strain>
    </source>
</reference>
<accession>A0A401U6G3</accession>
<evidence type="ECO:0000313" key="2">
    <source>
        <dbReference type="Proteomes" id="UP000288227"/>
    </source>
</evidence>
<evidence type="ECO:0000313" key="1">
    <source>
        <dbReference type="EMBL" id="GCC50442.1"/>
    </source>
</evidence>
<keyword evidence="2" id="KW-1185">Reference proteome</keyword>
<dbReference type="Proteomes" id="UP000288227">
    <property type="component" value="Unassembled WGS sequence"/>
</dbReference>